<proteinExistence type="predicted"/>
<comment type="caution">
    <text evidence="7">The sequence shown here is derived from an EMBL/GenBank/DDBJ whole genome shotgun (WGS) entry which is preliminary data.</text>
</comment>
<evidence type="ECO:0000313" key="7">
    <source>
        <dbReference type="EMBL" id="TKJ38380.1"/>
    </source>
</evidence>
<feature type="transmembrane region" description="Helical" evidence="6">
    <location>
        <begin position="12"/>
        <end position="30"/>
    </location>
</feature>
<evidence type="ECO:0000313" key="8">
    <source>
        <dbReference type="Proteomes" id="UP000319619"/>
    </source>
</evidence>
<dbReference type="GO" id="GO:0016020">
    <property type="term" value="C:membrane"/>
    <property type="evidence" value="ECO:0007669"/>
    <property type="project" value="UniProtKB-SubCell"/>
</dbReference>
<dbReference type="AlphaFoldDB" id="A0A532UTV6"/>
<feature type="transmembrane region" description="Helical" evidence="6">
    <location>
        <begin position="68"/>
        <end position="91"/>
    </location>
</feature>
<keyword evidence="3 6" id="KW-0812">Transmembrane</keyword>
<feature type="transmembrane region" description="Helical" evidence="6">
    <location>
        <begin position="36"/>
        <end position="56"/>
    </location>
</feature>
<feature type="transmembrane region" description="Helical" evidence="6">
    <location>
        <begin position="111"/>
        <end position="129"/>
    </location>
</feature>
<evidence type="ECO:0008006" key="9">
    <source>
        <dbReference type="Google" id="ProtNLM"/>
    </source>
</evidence>
<dbReference type="Proteomes" id="UP000319619">
    <property type="component" value="Unassembled WGS sequence"/>
</dbReference>
<feature type="transmembrane region" description="Helical" evidence="6">
    <location>
        <begin position="497"/>
        <end position="516"/>
    </location>
</feature>
<comment type="subcellular location">
    <subcellularLocation>
        <location evidence="1">Membrane</location>
        <topology evidence="1">Multi-pass membrane protein</topology>
    </subcellularLocation>
</comment>
<feature type="transmembrane region" description="Helical" evidence="6">
    <location>
        <begin position="528"/>
        <end position="554"/>
    </location>
</feature>
<dbReference type="InterPro" id="IPR045035">
    <property type="entry name" value="YSL-like"/>
</dbReference>
<evidence type="ECO:0000256" key="5">
    <source>
        <dbReference type="ARBA" id="ARBA00023136"/>
    </source>
</evidence>
<protein>
    <recommendedName>
        <fullName evidence="9">Peptide transporter</fullName>
    </recommendedName>
</protein>
<feature type="transmembrane region" description="Helical" evidence="6">
    <location>
        <begin position="237"/>
        <end position="255"/>
    </location>
</feature>
<feature type="transmembrane region" description="Helical" evidence="6">
    <location>
        <begin position="440"/>
        <end position="461"/>
    </location>
</feature>
<name>A0A532UTV6_UNCL8</name>
<evidence type="ECO:0000256" key="2">
    <source>
        <dbReference type="ARBA" id="ARBA00022448"/>
    </source>
</evidence>
<dbReference type="InterPro" id="IPR004813">
    <property type="entry name" value="OPT"/>
</dbReference>
<organism evidence="7 8">
    <name type="scientific">candidate division LCP-89 bacterium B3_LCP</name>
    <dbReference type="NCBI Taxonomy" id="2012998"/>
    <lineage>
        <taxon>Bacteria</taxon>
        <taxon>Pseudomonadati</taxon>
        <taxon>Bacteria division LCP-89</taxon>
    </lineage>
</organism>
<evidence type="ECO:0000256" key="3">
    <source>
        <dbReference type="ARBA" id="ARBA00022692"/>
    </source>
</evidence>
<keyword evidence="2" id="KW-0813">Transport</keyword>
<keyword evidence="5 6" id="KW-0472">Membrane</keyword>
<feature type="transmembrane region" description="Helical" evidence="6">
    <location>
        <begin position="204"/>
        <end position="225"/>
    </location>
</feature>
<dbReference type="PANTHER" id="PTHR31645:SF3">
    <property type="entry name" value="OLIGOPEPTIDE TRANSPORTER"/>
    <property type="match status" value="1"/>
</dbReference>
<dbReference type="GO" id="GO:0035673">
    <property type="term" value="F:oligopeptide transmembrane transporter activity"/>
    <property type="evidence" value="ECO:0007669"/>
    <property type="project" value="InterPro"/>
</dbReference>
<feature type="transmembrane region" description="Helical" evidence="6">
    <location>
        <begin position="574"/>
        <end position="595"/>
    </location>
</feature>
<feature type="transmembrane region" description="Helical" evidence="6">
    <location>
        <begin position="167"/>
        <end position="184"/>
    </location>
</feature>
<reference evidence="7 8" key="1">
    <citation type="submission" date="2017-06" db="EMBL/GenBank/DDBJ databases">
        <title>Novel microbial phyla capable of carbon fixation and sulfur reduction in deep-sea sediments.</title>
        <authorList>
            <person name="Huang J."/>
            <person name="Baker B."/>
            <person name="Wang Y."/>
        </authorList>
    </citation>
    <scope>NUCLEOTIDE SEQUENCE [LARGE SCALE GENOMIC DNA]</scope>
    <source>
        <strain evidence="7">B3_LCP</strain>
    </source>
</reference>
<accession>A0A532UTV6</accession>
<evidence type="ECO:0000256" key="1">
    <source>
        <dbReference type="ARBA" id="ARBA00004141"/>
    </source>
</evidence>
<sequence length="596" mass="62640">MEKTYSELTFRAVVSGLFVGCLIGASNICIGLKIGWTFGASITAAVISFAIFKTISGTLSRPYTDKENLITATAGSSAGTMASAAGLTASIPALELILQEQGKAPLTYGQLILWGIAIAFLGVFFAVPLRKQMIVIEKLKYPTGTAAAETIKAMYASGAEAVKKAKMLFYAAIFAGLFKLVMSIKPLGLTSLEDLSFNDFGLSWGVLGLGFAILTIGINLSPMMLGAGILIGPKVGWSLLGGSILAWGIITPILNHMGLIEYSGGTTIYRDALKWILWPGVACMVAAGFTSLALQYKTIARTFTSLKKVTAGSKAADEEDDAPDPFPMSWWFIGMSLATALTATIAYLYFGIPIWMGILAVILSLFIASVAVRATGETDINPVGAMGKITQVVYGLLDPGKITTNLMAAGITAAGASQAGDLMHDLKAGYILKVSIRKQVITQLIGVVTGIFVAAAVYRLLTAAYEIPGETFAGPAVVAWHLMAKVLAEGVSSLEPSALWAAVVGALFGIIVTIMHKVKGIAKWLPSPVALGIAFIVPAYYSVAMWLGAILTYMCNRKNPQAVDSYGASLASGLIAGEGLMMVLIALLLILGVSWV</sequence>
<dbReference type="PANTHER" id="PTHR31645">
    <property type="entry name" value="OLIGOPEPTIDE TRANSPORTER YGL114W-RELATED"/>
    <property type="match status" value="1"/>
</dbReference>
<dbReference type="Pfam" id="PF03169">
    <property type="entry name" value="OPT"/>
    <property type="match status" value="1"/>
</dbReference>
<feature type="transmembrane region" description="Helical" evidence="6">
    <location>
        <begin position="330"/>
        <end position="348"/>
    </location>
</feature>
<feature type="transmembrane region" description="Helical" evidence="6">
    <location>
        <begin position="354"/>
        <end position="372"/>
    </location>
</feature>
<dbReference type="NCBIfam" id="TIGR00728">
    <property type="entry name" value="OPT_sfam"/>
    <property type="match status" value="2"/>
</dbReference>
<evidence type="ECO:0000256" key="4">
    <source>
        <dbReference type="ARBA" id="ARBA00022989"/>
    </source>
</evidence>
<feature type="transmembrane region" description="Helical" evidence="6">
    <location>
        <begin position="275"/>
        <end position="294"/>
    </location>
</feature>
<dbReference type="EMBL" id="NJBN01000010">
    <property type="protein sequence ID" value="TKJ38380.1"/>
    <property type="molecule type" value="Genomic_DNA"/>
</dbReference>
<evidence type="ECO:0000256" key="6">
    <source>
        <dbReference type="SAM" id="Phobius"/>
    </source>
</evidence>
<keyword evidence="4 6" id="KW-1133">Transmembrane helix</keyword>
<gene>
    <name evidence="7" type="ORF">CEE37_12735</name>
</gene>